<evidence type="ECO:0000256" key="8">
    <source>
        <dbReference type="SAM" id="SignalP"/>
    </source>
</evidence>
<dbReference type="PANTHER" id="PTHR30347:SF9">
    <property type="entry name" value="MINICONDUCTANCE MECHANOSENSITIVE CHANNEL MSCM"/>
    <property type="match status" value="1"/>
</dbReference>
<reference evidence="12" key="1">
    <citation type="submission" date="2018-04" db="EMBL/GenBank/DDBJ databases">
        <authorList>
            <person name="Watanabe M."/>
            <person name="Kojima H."/>
        </authorList>
    </citation>
    <scope>NUCLEOTIDE SEQUENCE [LARGE SCALE GENOMIC DNA]</scope>
    <source>
        <strain evidence="12">Dysh456</strain>
    </source>
</reference>
<dbReference type="InterPro" id="IPR011014">
    <property type="entry name" value="MscS_channel_TM-2"/>
</dbReference>
<feature type="transmembrane region" description="Helical" evidence="7">
    <location>
        <begin position="500"/>
        <end position="521"/>
    </location>
</feature>
<proteinExistence type="inferred from homology"/>
<keyword evidence="5 7" id="KW-1133">Transmembrane helix</keyword>
<dbReference type="GO" id="GO:0008381">
    <property type="term" value="F:mechanosensitive monoatomic ion channel activity"/>
    <property type="evidence" value="ECO:0007669"/>
    <property type="project" value="UniProtKB-ARBA"/>
</dbReference>
<name>A0A2Z6E487_9GAMM</name>
<feature type="transmembrane region" description="Helical" evidence="7">
    <location>
        <begin position="613"/>
        <end position="633"/>
    </location>
</feature>
<evidence type="ECO:0000256" key="7">
    <source>
        <dbReference type="SAM" id="Phobius"/>
    </source>
</evidence>
<comment type="subcellular location">
    <subcellularLocation>
        <location evidence="1">Cell membrane</location>
        <topology evidence="1">Multi-pass membrane protein</topology>
    </subcellularLocation>
</comment>
<accession>A0A2Z6E487</accession>
<comment type="similarity">
    <text evidence="2">Belongs to the MscS (TC 1.A.23) family.</text>
</comment>
<dbReference type="InterPro" id="IPR022249">
    <property type="entry name" value="DUF3772"/>
</dbReference>
<dbReference type="GO" id="GO:0005886">
    <property type="term" value="C:plasma membrane"/>
    <property type="evidence" value="ECO:0007669"/>
    <property type="project" value="UniProtKB-SubCell"/>
</dbReference>
<organism evidence="11 12">
    <name type="scientific">Aerosticca soli</name>
    <dbReference type="NCBI Taxonomy" id="2010829"/>
    <lineage>
        <taxon>Bacteria</taxon>
        <taxon>Pseudomonadati</taxon>
        <taxon>Pseudomonadota</taxon>
        <taxon>Gammaproteobacteria</taxon>
        <taxon>Lysobacterales</taxon>
        <taxon>Rhodanobacteraceae</taxon>
        <taxon>Aerosticca</taxon>
    </lineage>
</organism>
<keyword evidence="12" id="KW-1185">Reference proteome</keyword>
<feature type="domain" description="Mechanosensitive ion channel MscS" evidence="9">
    <location>
        <begin position="632"/>
        <end position="697"/>
    </location>
</feature>
<feature type="transmembrane region" description="Helical" evidence="7">
    <location>
        <begin position="434"/>
        <end position="458"/>
    </location>
</feature>
<evidence type="ECO:0000313" key="11">
    <source>
        <dbReference type="EMBL" id="BBD79915.1"/>
    </source>
</evidence>
<protein>
    <submittedName>
        <fullName evidence="11">Potassium efflux system KefA protein</fullName>
    </submittedName>
</protein>
<dbReference type="Proteomes" id="UP000270530">
    <property type="component" value="Chromosome"/>
</dbReference>
<feature type="transmembrane region" description="Helical" evidence="7">
    <location>
        <begin position="341"/>
        <end position="360"/>
    </location>
</feature>
<dbReference type="InterPro" id="IPR052702">
    <property type="entry name" value="MscS-like_channel"/>
</dbReference>
<dbReference type="InterPro" id="IPR006685">
    <property type="entry name" value="MscS_channel_2nd"/>
</dbReference>
<feature type="transmembrane region" description="Helical" evidence="7">
    <location>
        <begin position="366"/>
        <end position="388"/>
    </location>
</feature>
<dbReference type="Gene3D" id="3.30.70.100">
    <property type="match status" value="1"/>
</dbReference>
<dbReference type="InterPro" id="IPR011066">
    <property type="entry name" value="MscS_channel_C_sf"/>
</dbReference>
<keyword evidence="4 7" id="KW-0812">Transmembrane</keyword>
<keyword evidence="3" id="KW-1003">Cell membrane</keyword>
<feature type="transmembrane region" description="Helical" evidence="7">
    <location>
        <begin position="260"/>
        <end position="280"/>
    </location>
</feature>
<evidence type="ECO:0000256" key="2">
    <source>
        <dbReference type="ARBA" id="ARBA00008017"/>
    </source>
</evidence>
<dbReference type="KEGG" id="rbd:ALSL_1257"/>
<dbReference type="Pfam" id="PF00924">
    <property type="entry name" value="MS_channel_2nd"/>
    <property type="match status" value="1"/>
</dbReference>
<evidence type="ECO:0000313" key="12">
    <source>
        <dbReference type="Proteomes" id="UP000270530"/>
    </source>
</evidence>
<gene>
    <name evidence="11" type="ORF">ALSL_1257</name>
</gene>
<evidence type="ECO:0000259" key="9">
    <source>
        <dbReference type="Pfam" id="PF00924"/>
    </source>
</evidence>
<dbReference type="InterPro" id="IPR023408">
    <property type="entry name" value="MscS_beta-dom_sf"/>
</dbReference>
<dbReference type="EMBL" id="AP018560">
    <property type="protein sequence ID" value="BBD79915.1"/>
    <property type="molecule type" value="Genomic_DNA"/>
</dbReference>
<dbReference type="SUPFAM" id="SSF82861">
    <property type="entry name" value="Mechanosensitive channel protein MscS (YggB), transmembrane region"/>
    <property type="match status" value="1"/>
</dbReference>
<dbReference type="InterPro" id="IPR010920">
    <property type="entry name" value="LSM_dom_sf"/>
</dbReference>
<dbReference type="Gene3D" id="2.30.30.60">
    <property type="match status" value="1"/>
</dbReference>
<evidence type="ECO:0000256" key="6">
    <source>
        <dbReference type="ARBA" id="ARBA00023136"/>
    </source>
</evidence>
<dbReference type="SUPFAM" id="SSF82689">
    <property type="entry name" value="Mechanosensitive channel protein MscS (YggB), C-terminal domain"/>
    <property type="match status" value="1"/>
</dbReference>
<dbReference type="AlphaFoldDB" id="A0A2Z6E487"/>
<dbReference type="PANTHER" id="PTHR30347">
    <property type="entry name" value="POTASSIUM CHANNEL RELATED"/>
    <property type="match status" value="1"/>
</dbReference>
<keyword evidence="8" id="KW-0732">Signal</keyword>
<evidence type="ECO:0000256" key="3">
    <source>
        <dbReference type="ARBA" id="ARBA00022475"/>
    </source>
</evidence>
<feature type="signal peptide" evidence="8">
    <location>
        <begin position="1"/>
        <end position="37"/>
    </location>
</feature>
<feature type="transmembrane region" description="Helical" evidence="7">
    <location>
        <begin position="409"/>
        <end position="428"/>
    </location>
</feature>
<keyword evidence="6 7" id="KW-0472">Membrane</keyword>
<feature type="transmembrane region" description="Helical" evidence="7">
    <location>
        <begin position="300"/>
        <end position="320"/>
    </location>
</feature>
<evidence type="ECO:0000256" key="1">
    <source>
        <dbReference type="ARBA" id="ARBA00004651"/>
    </source>
</evidence>
<feature type="domain" description="DUF3772" evidence="10">
    <location>
        <begin position="142"/>
        <end position="201"/>
    </location>
</feature>
<feature type="chain" id="PRO_5016325065" evidence="8">
    <location>
        <begin position="38"/>
        <end position="817"/>
    </location>
</feature>
<sequence length="817" mass="86313">MTVRTAAADHAGMRLSFRLLLLFALSLLAGLPVPAQAQDAASTAPAPDRVLDTLQSQLDQVKAALGNHPADTALSDLAAAALAVQNQADALIVTLKPRLDSLQARLDVLGPAPAAGSPPEAAEVAAQRRQLGREKASVDAQIKQAQLIGEEAQQLAAQVAALRRDRFQAQLTARTASPFSHAFWSDAARVLPNDLARFGHLLGLIRDDLATAWQPPHRWPFLGGLGVALALLLGGRRVIEQALFVLARRLPQGRLRRSSRALGVALAYVSVLGLAAESVYLGLNWHDTLDPDLAGFARSVVQVLLFAAYVAGLGRALLSARHPSWRLIGLSDAAAARLRPVPRLLAIVVLILGIIERINAQIGASLVATVMARGLLALTISVLIALTLRRLAQTRRVLLAAGEYPARRPLWVGLLMAAAAVAVALVWLGLATGFIAFASFLATQLVWVGVVLGTLYLLTHLAHDLIEALLTPTSRSGKRLQATFGLAPATLDQAATVLSALIRILLCVVALTLVLAPYGAGPDALLDRVGQLFNGLKLGELVIRPGALLDASVVLALGWLGVRALKQWLGTQLLPKTSLDPGLRSSIVTLSGYVGGVLVVALTLAALQVSLQSITWIASALSVGIGFGLQAIVQNFISGLILLAERPVKVGDWVSLTGVEGDIRRINVRATEIKLWDGSTMIVPNSQFITQNVRNVTWGQAQGRVLIRLPMPLDTDADVVARIMLETMRNHPKVLAAPTCSVSLDGIEGGSLIFVAVAFVANPRDAGGVKSDLLFAILAKLRAEKLPLLRPQDMIIHQSPGATVPAASPSQVPPAGG</sequence>
<dbReference type="Pfam" id="PF12607">
    <property type="entry name" value="DUF3772"/>
    <property type="match status" value="1"/>
</dbReference>
<dbReference type="Gene3D" id="1.10.287.1260">
    <property type="match status" value="1"/>
</dbReference>
<reference evidence="12" key="2">
    <citation type="submission" date="2018-06" db="EMBL/GenBank/DDBJ databases">
        <title>Genome sequence of Rhodanobacteraceae bacterium strain Dysh456.</title>
        <authorList>
            <person name="Fukui M."/>
        </authorList>
    </citation>
    <scope>NUCLEOTIDE SEQUENCE [LARGE SCALE GENOMIC DNA]</scope>
    <source>
        <strain evidence="12">Dysh456</strain>
    </source>
</reference>
<feature type="transmembrane region" description="Helical" evidence="7">
    <location>
        <begin position="583"/>
        <end position="607"/>
    </location>
</feature>
<evidence type="ECO:0000256" key="4">
    <source>
        <dbReference type="ARBA" id="ARBA00022692"/>
    </source>
</evidence>
<dbReference type="SUPFAM" id="SSF50182">
    <property type="entry name" value="Sm-like ribonucleoproteins"/>
    <property type="match status" value="1"/>
</dbReference>
<evidence type="ECO:0000256" key="5">
    <source>
        <dbReference type="ARBA" id="ARBA00022989"/>
    </source>
</evidence>
<evidence type="ECO:0000259" key="10">
    <source>
        <dbReference type="Pfam" id="PF12607"/>
    </source>
</evidence>